<feature type="transmembrane region" description="Helical" evidence="5">
    <location>
        <begin position="211"/>
        <end position="231"/>
    </location>
</feature>
<evidence type="ECO:0000256" key="1">
    <source>
        <dbReference type="ARBA" id="ARBA00004141"/>
    </source>
</evidence>
<evidence type="ECO:0000256" key="2">
    <source>
        <dbReference type="ARBA" id="ARBA00022692"/>
    </source>
</evidence>
<dbReference type="Gene3D" id="1.20.1250.20">
    <property type="entry name" value="MFS general substrate transporter like domains"/>
    <property type="match status" value="1"/>
</dbReference>
<dbReference type="AlphaFoldDB" id="A0A6A5YMW1"/>
<feature type="transmembrane region" description="Helical" evidence="5">
    <location>
        <begin position="187"/>
        <end position="205"/>
    </location>
</feature>
<dbReference type="InterPro" id="IPR020846">
    <property type="entry name" value="MFS_dom"/>
</dbReference>
<evidence type="ECO:0000313" key="8">
    <source>
        <dbReference type="Proteomes" id="UP000799770"/>
    </source>
</evidence>
<comment type="subcellular location">
    <subcellularLocation>
        <location evidence="1">Membrane</location>
        <topology evidence="1">Multi-pass membrane protein</topology>
    </subcellularLocation>
</comment>
<feature type="transmembrane region" description="Helical" evidence="5">
    <location>
        <begin position="460"/>
        <end position="480"/>
    </location>
</feature>
<feature type="transmembrane region" description="Helical" evidence="5">
    <location>
        <begin position="325"/>
        <end position="345"/>
    </location>
</feature>
<dbReference type="SUPFAM" id="SSF103473">
    <property type="entry name" value="MFS general substrate transporter"/>
    <property type="match status" value="1"/>
</dbReference>
<feature type="transmembrane region" description="Helical" evidence="5">
    <location>
        <begin position="93"/>
        <end position="111"/>
    </location>
</feature>
<keyword evidence="2 5" id="KW-0812">Transmembrane</keyword>
<dbReference type="GO" id="GO:0016020">
    <property type="term" value="C:membrane"/>
    <property type="evidence" value="ECO:0007669"/>
    <property type="project" value="UniProtKB-SubCell"/>
</dbReference>
<feature type="transmembrane region" description="Helical" evidence="5">
    <location>
        <begin position="286"/>
        <end position="305"/>
    </location>
</feature>
<reference evidence="7" key="1">
    <citation type="journal article" date="2020" name="Stud. Mycol.">
        <title>101 Dothideomycetes genomes: a test case for predicting lifestyles and emergence of pathogens.</title>
        <authorList>
            <person name="Haridas S."/>
            <person name="Albert R."/>
            <person name="Binder M."/>
            <person name="Bloem J."/>
            <person name="Labutti K."/>
            <person name="Salamov A."/>
            <person name="Andreopoulos B."/>
            <person name="Baker S."/>
            <person name="Barry K."/>
            <person name="Bills G."/>
            <person name="Bluhm B."/>
            <person name="Cannon C."/>
            <person name="Castanera R."/>
            <person name="Culley D."/>
            <person name="Daum C."/>
            <person name="Ezra D."/>
            <person name="Gonzalez J."/>
            <person name="Henrissat B."/>
            <person name="Kuo A."/>
            <person name="Liang C."/>
            <person name="Lipzen A."/>
            <person name="Lutzoni F."/>
            <person name="Magnuson J."/>
            <person name="Mondo S."/>
            <person name="Nolan M."/>
            <person name="Ohm R."/>
            <person name="Pangilinan J."/>
            <person name="Park H.-J."/>
            <person name="Ramirez L."/>
            <person name="Alfaro M."/>
            <person name="Sun H."/>
            <person name="Tritt A."/>
            <person name="Yoshinaga Y."/>
            <person name="Zwiers L.-H."/>
            <person name="Turgeon B."/>
            <person name="Goodwin S."/>
            <person name="Spatafora J."/>
            <person name="Crous P."/>
            <person name="Grigoriev I."/>
        </authorList>
    </citation>
    <scope>NUCLEOTIDE SEQUENCE</scope>
    <source>
        <strain evidence="7">CBS 627.86</strain>
    </source>
</reference>
<name>A0A6A5YMW1_9PLEO</name>
<dbReference type="PANTHER" id="PTHR23502:SF60">
    <property type="entry name" value="MAJOR FACILITATOR SUPERFAMILY (MFS) PROFILE DOMAIN-CONTAINING PROTEIN-RELATED"/>
    <property type="match status" value="1"/>
</dbReference>
<sequence length="494" mass="54056">MTGPETSKMPESTIELEKGVIVPQVSAIEADTILVSWDGESDPSNPYNWSAPRKWFSTLLTSLGGLVTLMSGAMLAPALGVIGRNLHISESEAAMALSIYVLAFAFGPLFLAPCSEVWGRRPIWVAGCLWYILWNTICGISNNRGLLIAGRFMAGLGASAEFAVSGPIVADIWSPDERGKSITIRGMLPLMGPALGPIVGGVMVQEVNWRWLFYILSIFDAIIVILFLLFLPETHAPTLLARKAKALRKGTGGRYNTQYELKKTSLSHKLKLSFVRPFRMLFTQPVIQLMSIVLAYGFGLLYIVLSTFSNLWTERYHQSSMASGLHYLSGITGYLIASLTGGWAMDRLWAHLKKKNGGQTKPENRVPLIVPGAMMMPIGLLWYGWSAEAKLHWIMPDIGFAIFGFGYISAGYPAQAYITDAFLDYTASAAAASQLLRNIFAFTFPIFAPSLYNALGYGKANTVLAAIAVVCGAPVPFILWRYGEKLRAKGGMIK</sequence>
<dbReference type="GO" id="GO:0042908">
    <property type="term" value="P:xenobiotic transport"/>
    <property type="evidence" value="ECO:0007669"/>
    <property type="project" value="UniProtKB-ARBA"/>
</dbReference>
<accession>A0A6A5YMW1</accession>
<dbReference type="Proteomes" id="UP000799770">
    <property type="component" value="Unassembled WGS sequence"/>
</dbReference>
<evidence type="ECO:0000256" key="3">
    <source>
        <dbReference type="ARBA" id="ARBA00022989"/>
    </source>
</evidence>
<dbReference type="OrthoDB" id="6770063at2759"/>
<dbReference type="Pfam" id="PF07690">
    <property type="entry name" value="MFS_1"/>
    <property type="match status" value="1"/>
</dbReference>
<dbReference type="InterPro" id="IPR036259">
    <property type="entry name" value="MFS_trans_sf"/>
</dbReference>
<feature type="transmembrane region" description="Helical" evidence="5">
    <location>
        <begin position="55"/>
        <end position="81"/>
    </location>
</feature>
<proteinExistence type="predicted"/>
<dbReference type="PROSITE" id="PS50850">
    <property type="entry name" value="MFS"/>
    <property type="match status" value="1"/>
</dbReference>
<dbReference type="CDD" id="cd17323">
    <property type="entry name" value="MFS_Tpo1_MDR_like"/>
    <property type="match status" value="1"/>
</dbReference>
<evidence type="ECO:0000259" key="6">
    <source>
        <dbReference type="PROSITE" id="PS50850"/>
    </source>
</evidence>
<dbReference type="PRINTS" id="PR01036">
    <property type="entry name" value="TCRTETB"/>
</dbReference>
<protein>
    <submittedName>
        <fullName evidence="7">MFS multidrug transporter</fullName>
    </submittedName>
</protein>
<keyword evidence="4 5" id="KW-0472">Membrane</keyword>
<evidence type="ECO:0000256" key="4">
    <source>
        <dbReference type="ARBA" id="ARBA00023136"/>
    </source>
</evidence>
<organism evidence="7 8">
    <name type="scientific">Lophiotrema nucula</name>
    <dbReference type="NCBI Taxonomy" id="690887"/>
    <lineage>
        <taxon>Eukaryota</taxon>
        <taxon>Fungi</taxon>
        <taxon>Dikarya</taxon>
        <taxon>Ascomycota</taxon>
        <taxon>Pezizomycotina</taxon>
        <taxon>Dothideomycetes</taxon>
        <taxon>Pleosporomycetidae</taxon>
        <taxon>Pleosporales</taxon>
        <taxon>Lophiotremataceae</taxon>
        <taxon>Lophiotrema</taxon>
    </lineage>
</organism>
<dbReference type="EMBL" id="ML977353">
    <property type="protein sequence ID" value="KAF2107498.1"/>
    <property type="molecule type" value="Genomic_DNA"/>
</dbReference>
<feature type="domain" description="Major facilitator superfamily (MFS) profile" evidence="6">
    <location>
        <begin position="57"/>
        <end position="483"/>
    </location>
</feature>
<keyword evidence="3 5" id="KW-1133">Transmembrane helix</keyword>
<dbReference type="PROSITE" id="PS00216">
    <property type="entry name" value="SUGAR_TRANSPORT_1"/>
    <property type="match status" value="1"/>
</dbReference>
<dbReference type="InterPro" id="IPR005829">
    <property type="entry name" value="Sugar_transporter_CS"/>
</dbReference>
<feature type="transmembrane region" description="Helical" evidence="5">
    <location>
        <begin position="366"/>
        <end position="385"/>
    </location>
</feature>
<dbReference type="InterPro" id="IPR011701">
    <property type="entry name" value="MFS"/>
</dbReference>
<keyword evidence="8" id="KW-1185">Reference proteome</keyword>
<dbReference type="FunFam" id="1.20.1250.20:FF:000011">
    <property type="entry name" value="MFS multidrug transporter, putative"/>
    <property type="match status" value="1"/>
</dbReference>
<feature type="transmembrane region" description="Helical" evidence="5">
    <location>
        <begin position="422"/>
        <end position="448"/>
    </location>
</feature>
<evidence type="ECO:0000313" key="7">
    <source>
        <dbReference type="EMBL" id="KAF2107498.1"/>
    </source>
</evidence>
<gene>
    <name evidence="7" type="ORF">BDV96DRAFT_616759</name>
</gene>
<dbReference type="GO" id="GO:0140115">
    <property type="term" value="P:export across plasma membrane"/>
    <property type="evidence" value="ECO:0007669"/>
    <property type="project" value="UniProtKB-ARBA"/>
</dbReference>
<feature type="transmembrane region" description="Helical" evidence="5">
    <location>
        <begin position="123"/>
        <end position="143"/>
    </location>
</feature>
<evidence type="ECO:0000256" key="5">
    <source>
        <dbReference type="SAM" id="Phobius"/>
    </source>
</evidence>
<dbReference type="GO" id="GO:0022857">
    <property type="term" value="F:transmembrane transporter activity"/>
    <property type="evidence" value="ECO:0007669"/>
    <property type="project" value="InterPro"/>
</dbReference>
<dbReference type="PANTHER" id="PTHR23502">
    <property type="entry name" value="MAJOR FACILITATOR SUPERFAMILY"/>
    <property type="match status" value="1"/>
</dbReference>